<keyword evidence="4 15" id="KW-0021">Allosteric enzyme</keyword>
<protein>
    <recommendedName>
        <fullName evidence="13 15">Uracil phosphoribosyltransferase</fullName>
        <ecNumber evidence="3 15">2.4.2.9</ecNumber>
    </recommendedName>
    <alternativeName>
        <fullName evidence="10 15">UMP pyrophosphorylase</fullName>
    </alternativeName>
    <alternativeName>
        <fullName evidence="14 15">UPRTase</fullName>
    </alternativeName>
</protein>
<dbReference type="FunFam" id="3.40.50.2020:FF:000003">
    <property type="entry name" value="Uracil phosphoribosyltransferase"/>
    <property type="match status" value="1"/>
</dbReference>
<dbReference type="Pfam" id="PF14681">
    <property type="entry name" value="UPRTase"/>
    <property type="match status" value="1"/>
</dbReference>
<evidence type="ECO:0000256" key="6">
    <source>
        <dbReference type="ARBA" id="ARBA00022679"/>
    </source>
</evidence>
<keyword evidence="6 15" id="KW-0808">Transferase</keyword>
<dbReference type="Gene3D" id="3.40.50.2020">
    <property type="match status" value="1"/>
</dbReference>
<evidence type="ECO:0000256" key="7">
    <source>
        <dbReference type="ARBA" id="ARBA00022741"/>
    </source>
</evidence>
<evidence type="ECO:0000256" key="5">
    <source>
        <dbReference type="ARBA" id="ARBA00022676"/>
    </source>
</evidence>
<dbReference type="EMBL" id="JACHEX010000001">
    <property type="protein sequence ID" value="MBB6061717.1"/>
    <property type="molecule type" value="Genomic_DNA"/>
</dbReference>
<evidence type="ECO:0000256" key="15">
    <source>
        <dbReference type="HAMAP-Rule" id="MF_01218"/>
    </source>
</evidence>
<evidence type="ECO:0000313" key="17">
    <source>
        <dbReference type="EMBL" id="MBB6061717.1"/>
    </source>
</evidence>
<keyword evidence="9 15" id="KW-0342">GTP-binding</keyword>
<evidence type="ECO:0000256" key="3">
    <source>
        <dbReference type="ARBA" id="ARBA00011894"/>
    </source>
</evidence>
<dbReference type="RefSeq" id="WP_126992406.1">
    <property type="nucleotide sequence ID" value="NZ_JACHEX010000001.1"/>
</dbReference>
<dbReference type="EC" id="2.4.2.9" evidence="3 15"/>
<dbReference type="PANTHER" id="PTHR32315">
    <property type="entry name" value="ADENINE PHOSPHORIBOSYLTRANSFERASE"/>
    <property type="match status" value="1"/>
</dbReference>
<accession>A0A841GH94</accession>
<dbReference type="GO" id="GO:0000287">
    <property type="term" value="F:magnesium ion binding"/>
    <property type="evidence" value="ECO:0007669"/>
    <property type="project" value="UniProtKB-UniRule"/>
</dbReference>
<comment type="cofactor">
    <cofactor evidence="15">
        <name>Mg(2+)</name>
        <dbReference type="ChEBI" id="CHEBI:18420"/>
    </cofactor>
    <text evidence="15">Binds 1 Mg(2+) ion per subunit. The magnesium is bound as Mg-PRPP.</text>
</comment>
<dbReference type="InterPro" id="IPR050054">
    <property type="entry name" value="UPRTase/APRTase"/>
</dbReference>
<dbReference type="GO" id="GO:0004845">
    <property type="term" value="F:uracil phosphoribosyltransferase activity"/>
    <property type="evidence" value="ECO:0007669"/>
    <property type="project" value="UniProtKB-UniRule"/>
</dbReference>
<feature type="domain" description="Phosphoribosyltransferase" evidence="16">
    <location>
        <begin position="5"/>
        <end position="207"/>
    </location>
</feature>
<evidence type="ECO:0000256" key="14">
    <source>
        <dbReference type="ARBA" id="ARBA00079807"/>
    </source>
</evidence>
<feature type="binding site" evidence="15">
    <location>
        <position position="103"/>
    </location>
    <ligand>
        <name>5-phospho-alpha-D-ribose 1-diphosphate</name>
        <dbReference type="ChEBI" id="CHEBI:58017"/>
    </ligand>
</feature>
<dbReference type="HAMAP" id="MF_01218_B">
    <property type="entry name" value="Upp_B"/>
    <property type="match status" value="1"/>
</dbReference>
<keyword evidence="18" id="KW-1185">Reference proteome</keyword>
<evidence type="ECO:0000256" key="11">
    <source>
        <dbReference type="ARBA" id="ARBA00052919"/>
    </source>
</evidence>
<keyword evidence="5 15" id="KW-0328">Glycosyltransferase</keyword>
<proteinExistence type="inferred from homology"/>
<dbReference type="AlphaFoldDB" id="A0A841GH94"/>
<evidence type="ECO:0000256" key="13">
    <source>
        <dbReference type="ARBA" id="ARBA00072146"/>
    </source>
</evidence>
<evidence type="ECO:0000256" key="12">
    <source>
        <dbReference type="ARBA" id="ARBA00056901"/>
    </source>
</evidence>
<gene>
    <name evidence="15" type="primary">upp</name>
    <name evidence="17" type="ORF">HNP65_000139</name>
</gene>
<dbReference type="GO" id="GO:0005737">
    <property type="term" value="C:cytoplasm"/>
    <property type="evidence" value="ECO:0007669"/>
    <property type="project" value="UniProtKB-ARBA"/>
</dbReference>
<comment type="function">
    <text evidence="12 15">Catalyzes the conversion of uracil and 5-phospho-alpha-D-ribose 1-diphosphate (PRPP) to UMP and diphosphate.</text>
</comment>
<comment type="similarity">
    <text evidence="2 15">Belongs to the UPRTase family.</text>
</comment>
<evidence type="ECO:0000256" key="4">
    <source>
        <dbReference type="ARBA" id="ARBA00022533"/>
    </source>
</evidence>
<dbReference type="NCBIfam" id="NF001097">
    <property type="entry name" value="PRK00129.1"/>
    <property type="match status" value="1"/>
</dbReference>
<dbReference type="PANTHER" id="PTHR32315:SF4">
    <property type="entry name" value="URACIL PHOSPHORIBOSYLTRANSFERASE, CHLOROPLASTIC"/>
    <property type="match status" value="1"/>
</dbReference>
<evidence type="ECO:0000256" key="8">
    <source>
        <dbReference type="ARBA" id="ARBA00022842"/>
    </source>
</evidence>
<sequence length="208" mass="23199">MKINVVDHPLIKHKLTIMRKTDTGPKEFRELLKEITLLIAYEATRHLQVHETEIETPLEKTKGYFINDKDVVIVPILRAGLGMSDGILQLLPNASVGHIGIYREPHTLEAVEYYAKLPKINENSFVFVLDPMLATGVSSVKALDIVKEHGAKNVILVTLIASPEGTRVVNEKHPDVIIYTASLDRELNSKGYILPGLGDAGDRLFRTK</sequence>
<organism evidence="17 18">
    <name type="scientific">Thermosipho japonicus</name>
    <dbReference type="NCBI Taxonomy" id="90323"/>
    <lineage>
        <taxon>Bacteria</taxon>
        <taxon>Thermotogati</taxon>
        <taxon>Thermotogota</taxon>
        <taxon>Thermotogae</taxon>
        <taxon>Thermotogales</taxon>
        <taxon>Fervidobacteriaceae</taxon>
        <taxon>Thermosipho</taxon>
    </lineage>
</organism>
<comment type="caution">
    <text evidence="17">The sequence shown here is derived from an EMBL/GenBank/DDBJ whole genome shotgun (WGS) entry which is preliminary data.</text>
</comment>
<comment type="catalytic activity">
    <reaction evidence="11 15">
        <text>UMP + diphosphate = 5-phospho-alpha-D-ribose 1-diphosphate + uracil</text>
        <dbReference type="Rhea" id="RHEA:13017"/>
        <dbReference type="ChEBI" id="CHEBI:17568"/>
        <dbReference type="ChEBI" id="CHEBI:33019"/>
        <dbReference type="ChEBI" id="CHEBI:57865"/>
        <dbReference type="ChEBI" id="CHEBI:58017"/>
        <dbReference type="EC" id="2.4.2.9"/>
    </reaction>
</comment>
<keyword evidence="7 15" id="KW-0547">Nucleotide-binding</keyword>
<evidence type="ECO:0000259" key="16">
    <source>
        <dbReference type="Pfam" id="PF14681"/>
    </source>
</evidence>
<comment type="pathway">
    <text evidence="1 15">Pyrimidine metabolism; UMP biosynthesis via salvage pathway; UMP from uracil: step 1/1.</text>
</comment>
<feature type="binding site" evidence="15">
    <location>
        <begin position="198"/>
        <end position="200"/>
    </location>
    <ligand>
        <name>uracil</name>
        <dbReference type="ChEBI" id="CHEBI:17568"/>
    </ligand>
</feature>
<evidence type="ECO:0000256" key="2">
    <source>
        <dbReference type="ARBA" id="ARBA00009516"/>
    </source>
</evidence>
<dbReference type="NCBIfam" id="TIGR01091">
    <property type="entry name" value="upp"/>
    <property type="match status" value="1"/>
</dbReference>
<dbReference type="InterPro" id="IPR005765">
    <property type="entry name" value="UPRT"/>
</dbReference>
<comment type="activity regulation">
    <text evidence="15">Allosterically activated by GTP.</text>
</comment>
<feature type="binding site" evidence="15">
    <location>
        <begin position="130"/>
        <end position="138"/>
    </location>
    <ligand>
        <name>5-phospho-alpha-D-ribose 1-diphosphate</name>
        <dbReference type="ChEBI" id="CHEBI:58017"/>
    </ligand>
</feature>
<dbReference type="CDD" id="cd06223">
    <property type="entry name" value="PRTases_typeI"/>
    <property type="match status" value="1"/>
</dbReference>
<dbReference type="SUPFAM" id="SSF53271">
    <property type="entry name" value="PRTase-like"/>
    <property type="match status" value="1"/>
</dbReference>
<evidence type="ECO:0000256" key="10">
    <source>
        <dbReference type="ARBA" id="ARBA00031082"/>
    </source>
</evidence>
<feature type="binding site" evidence="15">
    <location>
        <position position="199"/>
    </location>
    <ligand>
        <name>5-phospho-alpha-D-ribose 1-diphosphate</name>
        <dbReference type="ChEBI" id="CHEBI:58017"/>
    </ligand>
</feature>
<reference evidence="17 18" key="1">
    <citation type="submission" date="2020-08" db="EMBL/GenBank/DDBJ databases">
        <title>Genomic Encyclopedia of Type Strains, Phase IV (KMG-IV): sequencing the most valuable type-strain genomes for metagenomic binning, comparative biology and taxonomic classification.</title>
        <authorList>
            <person name="Goeker M."/>
        </authorList>
    </citation>
    <scope>NUCLEOTIDE SEQUENCE [LARGE SCALE GENOMIC DNA]</scope>
    <source>
        <strain evidence="17 18">DSM 13481</strain>
    </source>
</reference>
<evidence type="ECO:0000313" key="18">
    <source>
        <dbReference type="Proteomes" id="UP000555828"/>
    </source>
</evidence>
<name>A0A841GH94_9BACT</name>
<dbReference type="InterPro" id="IPR000836">
    <property type="entry name" value="PRTase_dom"/>
</dbReference>
<dbReference type="GO" id="GO:0006223">
    <property type="term" value="P:uracil salvage"/>
    <property type="evidence" value="ECO:0007669"/>
    <property type="project" value="InterPro"/>
</dbReference>
<dbReference type="UniPathway" id="UPA00574">
    <property type="reaction ID" value="UER00636"/>
</dbReference>
<keyword evidence="8 15" id="KW-0460">Magnesium</keyword>
<evidence type="ECO:0000256" key="9">
    <source>
        <dbReference type="ARBA" id="ARBA00023134"/>
    </source>
</evidence>
<evidence type="ECO:0000256" key="1">
    <source>
        <dbReference type="ARBA" id="ARBA00005180"/>
    </source>
</evidence>
<dbReference type="GO" id="GO:0005525">
    <property type="term" value="F:GTP binding"/>
    <property type="evidence" value="ECO:0007669"/>
    <property type="project" value="UniProtKB-KW"/>
</dbReference>
<dbReference type="InterPro" id="IPR029057">
    <property type="entry name" value="PRTase-like"/>
</dbReference>
<dbReference type="InterPro" id="IPR034332">
    <property type="entry name" value="Upp_B"/>
</dbReference>
<feature type="binding site" evidence="15">
    <location>
        <position position="193"/>
    </location>
    <ligand>
        <name>uracil</name>
        <dbReference type="ChEBI" id="CHEBI:17568"/>
    </ligand>
</feature>
<feature type="binding site" evidence="15">
    <location>
        <position position="78"/>
    </location>
    <ligand>
        <name>5-phospho-alpha-D-ribose 1-diphosphate</name>
        <dbReference type="ChEBI" id="CHEBI:58017"/>
    </ligand>
</feature>
<dbReference type="GO" id="GO:0044206">
    <property type="term" value="P:UMP salvage"/>
    <property type="evidence" value="ECO:0007669"/>
    <property type="project" value="UniProtKB-UniRule"/>
</dbReference>
<dbReference type="Proteomes" id="UP000555828">
    <property type="component" value="Unassembled WGS sequence"/>
</dbReference>